<protein>
    <submittedName>
        <fullName evidence="2">Uncharacterized protein</fullName>
    </submittedName>
</protein>
<evidence type="ECO:0000313" key="3">
    <source>
        <dbReference type="Proteomes" id="UP001054889"/>
    </source>
</evidence>
<reference evidence="2" key="2">
    <citation type="submission" date="2021-12" db="EMBL/GenBank/DDBJ databases">
        <title>Resequencing data analysis of finger millet.</title>
        <authorList>
            <person name="Hatakeyama M."/>
            <person name="Aluri S."/>
            <person name="Balachadran M.T."/>
            <person name="Sivarajan S.R."/>
            <person name="Poveda L."/>
            <person name="Shimizu-Inatsugi R."/>
            <person name="Schlapbach R."/>
            <person name="Sreeman S.M."/>
            <person name="Shimizu K.K."/>
        </authorList>
    </citation>
    <scope>NUCLEOTIDE SEQUENCE</scope>
</reference>
<accession>A0AAV5CVL2</accession>
<reference evidence="2" key="1">
    <citation type="journal article" date="2018" name="DNA Res.">
        <title>Multiple hybrid de novo genome assembly of finger millet, an orphan allotetraploid crop.</title>
        <authorList>
            <person name="Hatakeyama M."/>
            <person name="Aluri S."/>
            <person name="Balachadran M.T."/>
            <person name="Sivarajan S.R."/>
            <person name="Patrignani A."/>
            <person name="Gruter S."/>
            <person name="Poveda L."/>
            <person name="Shimizu-Inatsugi R."/>
            <person name="Baeten J."/>
            <person name="Francoijs K.J."/>
            <person name="Nataraja K.N."/>
            <person name="Reddy Y.A.N."/>
            <person name="Phadnis S."/>
            <person name="Ravikumar R.L."/>
            <person name="Schlapbach R."/>
            <person name="Sreeman S.M."/>
            <person name="Shimizu K.K."/>
        </authorList>
    </citation>
    <scope>NUCLEOTIDE SEQUENCE</scope>
</reference>
<proteinExistence type="predicted"/>
<name>A0AAV5CVL2_ELECO</name>
<comment type="caution">
    <text evidence="2">The sequence shown here is derived from an EMBL/GenBank/DDBJ whole genome shotgun (WGS) entry which is preliminary data.</text>
</comment>
<organism evidence="2 3">
    <name type="scientific">Eleusine coracana subsp. coracana</name>
    <dbReference type="NCBI Taxonomy" id="191504"/>
    <lineage>
        <taxon>Eukaryota</taxon>
        <taxon>Viridiplantae</taxon>
        <taxon>Streptophyta</taxon>
        <taxon>Embryophyta</taxon>
        <taxon>Tracheophyta</taxon>
        <taxon>Spermatophyta</taxon>
        <taxon>Magnoliopsida</taxon>
        <taxon>Liliopsida</taxon>
        <taxon>Poales</taxon>
        <taxon>Poaceae</taxon>
        <taxon>PACMAD clade</taxon>
        <taxon>Chloridoideae</taxon>
        <taxon>Cynodonteae</taxon>
        <taxon>Eleusininae</taxon>
        <taxon>Eleusine</taxon>
    </lineage>
</organism>
<evidence type="ECO:0000256" key="1">
    <source>
        <dbReference type="SAM" id="MobiDB-lite"/>
    </source>
</evidence>
<dbReference type="Proteomes" id="UP001054889">
    <property type="component" value="Unassembled WGS sequence"/>
</dbReference>
<dbReference type="PANTHER" id="PTHR34708:SF1">
    <property type="entry name" value="OS08G0126400 PROTEIN"/>
    <property type="match status" value="1"/>
</dbReference>
<dbReference type="AlphaFoldDB" id="A0AAV5CVL2"/>
<feature type="region of interest" description="Disordered" evidence="1">
    <location>
        <begin position="203"/>
        <end position="250"/>
    </location>
</feature>
<evidence type="ECO:0000313" key="2">
    <source>
        <dbReference type="EMBL" id="GJN02608.1"/>
    </source>
</evidence>
<gene>
    <name evidence="2" type="primary">ga19978</name>
    <name evidence="2" type="ORF">PR202_ga19978</name>
</gene>
<sequence>MAPSRLSWDDLPEELVPLIGARLRTMTCYVVHSLPMRRQFGLAKHYAGYRYVGSSADGWLAVCEGGPDLRGEPWSGCVPTICPRSGRDKYRVSLLNPVTGKHVKLDPFDVAKVAFAPNPSTRRSVAGTYVEMYCLQQVAAPKIMRAASASPIMTVKNADDFLGSQHGKVSGRPQRFERVLRPDTAAGNASQKLRLCPMRGVAVKPARTEGRKKRQSVTGHGSLAHPVQSRKRKVLSSHQPTAAAARGACSTELGPFRKWKARMRARP</sequence>
<dbReference type="EMBL" id="BQKI01000009">
    <property type="protein sequence ID" value="GJN02608.1"/>
    <property type="molecule type" value="Genomic_DNA"/>
</dbReference>
<dbReference type="PANTHER" id="PTHR34708">
    <property type="entry name" value="OS07G0440000 PROTEIN"/>
    <property type="match status" value="1"/>
</dbReference>
<keyword evidence="3" id="KW-1185">Reference proteome</keyword>